<dbReference type="Gene3D" id="2.20.70.70">
    <property type="match status" value="1"/>
</dbReference>
<keyword evidence="4" id="KW-0812">Transmembrane</keyword>
<dbReference type="EMBL" id="WSZI01000013">
    <property type="protein sequence ID" value="MWN20822.1"/>
    <property type="molecule type" value="Genomic_DNA"/>
</dbReference>
<dbReference type="CDD" id="cd06575">
    <property type="entry name" value="PASTA_Pbp2x-like_2"/>
    <property type="match status" value="1"/>
</dbReference>
<dbReference type="InterPro" id="IPR005543">
    <property type="entry name" value="PASTA_dom"/>
</dbReference>
<name>A0A6L7AAL2_LEULA</name>
<dbReference type="SUPFAM" id="SSF56601">
    <property type="entry name" value="beta-lactamase/transpeptidase-like"/>
    <property type="match status" value="1"/>
</dbReference>
<proteinExistence type="inferred from homology"/>
<sequence>MKKNVRRIPNRRVTQNAKIFGGVLLGAMILVTLGLGIRLFIIASGSVDGHNLNDATRQAFMAKQIVPANRGRIFDASGNVLAENTTVYDMYAVLDKKVLRTKDPKTGKYVAGSGHVEDKALTAEKLSQVIDMSKSEILKRLEKKAYQVEFISTKGQASKNLSIAQYEKIKAMNLPGINFTPHAARSYPEDSTASHLIGMTKSNQDTQTGQMVQSGLMGIEAAENSTLAGKNGIKQYDGQKENTKGSQTVQNGNDVYLTLDNNLQNTLETRMDDLFATTKAESAVGVLMEAKTGRIVAATQRPNFNPNDKNDSPKLWTNLLDQGPFEPGSTMKGITLAAAIDTGKWQPNDTYQSGTLLIDGKKVVDAFGQNQGVLTYREGFWRSSNVAFAKVEQKLGATTWRQYLEKFRFLQSTHSGLSNESAGNISFDYPIDQANTAYGQGISVTPLQMLQAYSAIANDGKEIKPYFVDKVVNPATGAVVEQGKTVEVARPIKASTAKQVRKYMIDVVNQKTGTAKEFDLRKYGYQIAAKTGTAQISQGGQYLQGLNNAIHSVMVLAPEKNPKYIFYLAVQQPKVFPDPTIQITMNKVFQPLMLQALNSSDSAVKSKTTKQTVPNVVGQSIQDATDTMTQAGFRTAVVGSTGNITAQSLLPDQKSLTNQLVILKAKGNTHLPDMTGWSLTDAQAFADAAGFKLSWTGSGYVTSQSIAKDQLVVNTSQVAITLKEKQ</sequence>
<comment type="similarity">
    <text evidence="2">Belongs to the transpeptidase family.</text>
</comment>
<dbReference type="Pfam" id="PF03793">
    <property type="entry name" value="PASTA"/>
    <property type="match status" value="2"/>
</dbReference>
<reference evidence="6 7" key="1">
    <citation type="submission" date="2019-12" db="EMBL/GenBank/DDBJ databases">
        <title>Complete genome sequence of Leuconostoc lactis strain AVN1 provides insights into metabolic potential.</title>
        <authorList>
            <person name="Besrour N."/>
            <person name="Najjari A."/>
            <person name="Fhoula I."/>
            <person name="Jaballah S."/>
            <person name="Klibi N."/>
            <person name="Ouzari H.I."/>
        </authorList>
    </citation>
    <scope>NUCLEOTIDE SEQUENCE [LARGE SCALE GENOMIC DNA]</scope>
    <source>
        <strain evidence="6 7">AVN1</strain>
    </source>
</reference>
<evidence type="ECO:0000256" key="3">
    <source>
        <dbReference type="ARBA" id="ARBA00023136"/>
    </source>
</evidence>
<dbReference type="InterPro" id="IPR050515">
    <property type="entry name" value="Beta-lactam/transpept"/>
</dbReference>
<feature type="domain" description="PASTA" evidence="5">
    <location>
        <begin position="665"/>
        <end position="724"/>
    </location>
</feature>
<dbReference type="InterPro" id="IPR001460">
    <property type="entry name" value="PCN-bd_Tpept"/>
</dbReference>
<dbReference type="SUPFAM" id="SSF54184">
    <property type="entry name" value="Penicillin-binding protein 2x (pbp-2x), c-terminal domain"/>
    <property type="match status" value="2"/>
</dbReference>
<comment type="subcellular location">
    <subcellularLocation>
        <location evidence="1">Cell membrane</location>
        <topology evidence="1">Single-pass membrane protein</topology>
    </subcellularLocation>
</comment>
<dbReference type="Gene3D" id="3.90.1310.10">
    <property type="entry name" value="Penicillin-binding protein 2a (Domain 2)"/>
    <property type="match status" value="1"/>
</dbReference>
<dbReference type="InterPro" id="IPR005311">
    <property type="entry name" value="PBP_dimer"/>
</dbReference>
<dbReference type="AlphaFoldDB" id="A0A6L7AAL2"/>
<keyword evidence="3 4" id="KW-0472">Membrane</keyword>
<accession>A0A6L7AAL2</accession>
<dbReference type="Pfam" id="PF00905">
    <property type="entry name" value="Transpeptidase"/>
    <property type="match status" value="1"/>
</dbReference>
<dbReference type="PANTHER" id="PTHR30627:SF26">
    <property type="entry name" value="PENICILLIN-BINDING PROTEIN 2B"/>
    <property type="match status" value="1"/>
</dbReference>
<dbReference type="Gene3D" id="3.40.710.10">
    <property type="entry name" value="DD-peptidase/beta-lactamase superfamily"/>
    <property type="match status" value="1"/>
</dbReference>
<dbReference type="Pfam" id="PF03717">
    <property type="entry name" value="PBP_dimer"/>
    <property type="match status" value="1"/>
</dbReference>
<organism evidence="6 7">
    <name type="scientific">Leuconostoc lactis</name>
    <dbReference type="NCBI Taxonomy" id="1246"/>
    <lineage>
        <taxon>Bacteria</taxon>
        <taxon>Bacillati</taxon>
        <taxon>Bacillota</taxon>
        <taxon>Bacilli</taxon>
        <taxon>Lactobacillales</taxon>
        <taxon>Lactobacillaceae</taxon>
        <taxon>Leuconostoc</taxon>
    </lineage>
</organism>
<evidence type="ECO:0000313" key="6">
    <source>
        <dbReference type="EMBL" id="MWN20822.1"/>
    </source>
</evidence>
<evidence type="ECO:0000256" key="2">
    <source>
        <dbReference type="ARBA" id="ARBA00007171"/>
    </source>
</evidence>
<evidence type="ECO:0000256" key="4">
    <source>
        <dbReference type="SAM" id="Phobius"/>
    </source>
</evidence>
<evidence type="ECO:0000256" key="1">
    <source>
        <dbReference type="ARBA" id="ARBA00004162"/>
    </source>
</evidence>
<gene>
    <name evidence="6" type="ORF">GQS40_03925</name>
</gene>
<keyword evidence="4" id="KW-1133">Transmembrane helix</keyword>
<protein>
    <submittedName>
        <fullName evidence="6">PASTA domain-containing protein</fullName>
    </submittedName>
</protein>
<dbReference type="GO" id="GO:0008658">
    <property type="term" value="F:penicillin binding"/>
    <property type="evidence" value="ECO:0007669"/>
    <property type="project" value="InterPro"/>
</dbReference>
<evidence type="ECO:0000313" key="7">
    <source>
        <dbReference type="Proteomes" id="UP000478636"/>
    </source>
</evidence>
<comment type="caution">
    <text evidence="6">The sequence shown here is derived from an EMBL/GenBank/DDBJ whole genome shotgun (WGS) entry which is preliminary data.</text>
</comment>
<dbReference type="GO" id="GO:0005886">
    <property type="term" value="C:plasma membrane"/>
    <property type="evidence" value="ECO:0007669"/>
    <property type="project" value="UniProtKB-SubCell"/>
</dbReference>
<dbReference type="RefSeq" id="WP_029509122.1">
    <property type="nucleotide sequence ID" value="NZ_DAITWI010000001.1"/>
</dbReference>
<dbReference type="GO" id="GO:0071555">
    <property type="term" value="P:cell wall organization"/>
    <property type="evidence" value="ECO:0007669"/>
    <property type="project" value="TreeGrafter"/>
</dbReference>
<feature type="transmembrane region" description="Helical" evidence="4">
    <location>
        <begin position="20"/>
        <end position="41"/>
    </location>
</feature>
<dbReference type="SMART" id="SM00740">
    <property type="entry name" value="PASTA"/>
    <property type="match status" value="2"/>
</dbReference>
<evidence type="ECO:0000259" key="5">
    <source>
        <dbReference type="PROSITE" id="PS51178"/>
    </source>
</evidence>
<dbReference type="SUPFAM" id="SSF56519">
    <property type="entry name" value="Penicillin binding protein dimerisation domain"/>
    <property type="match status" value="1"/>
</dbReference>
<dbReference type="InterPro" id="IPR036138">
    <property type="entry name" value="PBP_dimer_sf"/>
</dbReference>
<dbReference type="InterPro" id="IPR012338">
    <property type="entry name" value="Beta-lactam/transpept-like"/>
</dbReference>
<dbReference type="PROSITE" id="PS51178">
    <property type="entry name" value="PASTA"/>
    <property type="match status" value="1"/>
</dbReference>
<dbReference type="Proteomes" id="UP000478636">
    <property type="component" value="Unassembled WGS sequence"/>
</dbReference>
<dbReference type="Gene3D" id="3.30.70.2110">
    <property type="match status" value="1"/>
</dbReference>
<dbReference type="PANTHER" id="PTHR30627">
    <property type="entry name" value="PEPTIDOGLYCAN D,D-TRANSPEPTIDASE"/>
    <property type="match status" value="1"/>
</dbReference>